<protein>
    <recommendedName>
        <fullName evidence="3">BTB domain-containing protein</fullName>
    </recommendedName>
</protein>
<organism evidence="1 2">
    <name type="scientific">Armillaria solidipes</name>
    <dbReference type="NCBI Taxonomy" id="1076256"/>
    <lineage>
        <taxon>Eukaryota</taxon>
        <taxon>Fungi</taxon>
        <taxon>Dikarya</taxon>
        <taxon>Basidiomycota</taxon>
        <taxon>Agaricomycotina</taxon>
        <taxon>Agaricomycetes</taxon>
        <taxon>Agaricomycetidae</taxon>
        <taxon>Agaricales</taxon>
        <taxon>Marasmiineae</taxon>
        <taxon>Physalacriaceae</taxon>
        <taxon>Armillaria</taxon>
    </lineage>
</organism>
<accession>A0A2H3BLG4</accession>
<dbReference type="AlphaFoldDB" id="A0A2H3BLG4"/>
<evidence type="ECO:0008006" key="3">
    <source>
        <dbReference type="Google" id="ProtNLM"/>
    </source>
</evidence>
<sequence length="179" mass="20263">MSDLQRSPFYKEDGDFVFQLGSTLYKVEADTFLTQSWPLKARIDRSVPNYKGSSDDNPFRLNSEIIAQDDFDALIEFYYNPATADTREKCLSILLACFALTLPETEATVQAILETIDSSSAPAASVNAANMKADKLLAKYQKQLRHINDLHATVIERFKEDWVRRHSEESRDDAENSGT</sequence>
<evidence type="ECO:0000313" key="1">
    <source>
        <dbReference type="EMBL" id="PBK71741.1"/>
    </source>
</evidence>
<name>A0A2H3BLG4_9AGAR</name>
<reference evidence="2" key="1">
    <citation type="journal article" date="2017" name="Nat. Ecol. Evol.">
        <title>Genome expansion and lineage-specific genetic innovations in the forest pathogenic fungi Armillaria.</title>
        <authorList>
            <person name="Sipos G."/>
            <person name="Prasanna A.N."/>
            <person name="Walter M.C."/>
            <person name="O'Connor E."/>
            <person name="Balint B."/>
            <person name="Krizsan K."/>
            <person name="Kiss B."/>
            <person name="Hess J."/>
            <person name="Varga T."/>
            <person name="Slot J."/>
            <person name="Riley R."/>
            <person name="Boka B."/>
            <person name="Rigling D."/>
            <person name="Barry K."/>
            <person name="Lee J."/>
            <person name="Mihaltcheva S."/>
            <person name="LaButti K."/>
            <person name="Lipzen A."/>
            <person name="Waldron R."/>
            <person name="Moloney N.M."/>
            <person name="Sperisen C."/>
            <person name="Kredics L."/>
            <person name="Vagvoelgyi C."/>
            <person name="Patrignani A."/>
            <person name="Fitzpatrick D."/>
            <person name="Nagy I."/>
            <person name="Doyle S."/>
            <person name="Anderson J.B."/>
            <person name="Grigoriev I.V."/>
            <person name="Gueldener U."/>
            <person name="Muensterkoetter M."/>
            <person name="Nagy L.G."/>
        </authorList>
    </citation>
    <scope>NUCLEOTIDE SEQUENCE [LARGE SCALE GENOMIC DNA]</scope>
    <source>
        <strain evidence="2">28-4</strain>
    </source>
</reference>
<evidence type="ECO:0000313" key="2">
    <source>
        <dbReference type="Proteomes" id="UP000218334"/>
    </source>
</evidence>
<dbReference type="Proteomes" id="UP000218334">
    <property type="component" value="Unassembled WGS sequence"/>
</dbReference>
<gene>
    <name evidence="1" type="ORF">ARMSODRAFT_788345</name>
</gene>
<dbReference type="EMBL" id="KZ293423">
    <property type="protein sequence ID" value="PBK71741.1"/>
    <property type="molecule type" value="Genomic_DNA"/>
</dbReference>
<keyword evidence="2" id="KW-1185">Reference proteome</keyword>
<proteinExistence type="predicted"/>